<evidence type="ECO:0000259" key="1">
    <source>
        <dbReference type="Pfam" id="PF00535"/>
    </source>
</evidence>
<dbReference type="InterPro" id="IPR001173">
    <property type="entry name" value="Glyco_trans_2-like"/>
</dbReference>
<dbReference type="CDD" id="cd04184">
    <property type="entry name" value="GT2_RfbC_Mx_like"/>
    <property type="match status" value="1"/>
</dbReference>
<dbReference type="PANTHER" id="PTHR43179">
    <property type="entry name" value="RHAMNOSYLTRANSFERASE WBBL"/>
    <property type="match status" value="1"/>
</dbReference>
<reference evidence="2 3" key="1">
    <citation type="submission" date="2024-02" db="EMBL/GenBank/DDBJ databases">
        <title>Bacteria isolated from the canopy kelp, Nereocystis luetkeana.</title>
        <authorList>
            <person name="Pfister C.A."/>
            <person name="Younker I.T."/>
            <person name="Light S.H."/>
        </authorList>
    </citation>
    <scope>NUCLEOTIDE SEQUENCE [LARGE SCALE GENOMIC DNA]</scope>
    <source>
        <strain evidence="2 3">TI.2.07</strain>
    </source>
</reference>
<keyword evidence="3" id="KW-1185">Reference proteome</keyword>
<evidence type="ECO:0000313" key="2">
    <source>
        <dbReference type="EMBL" id="MEL0660255.1"/>
    </source>
</evidence>
<comment type="caution">
    <text evidence="2">The sequence shown here is derived from an EMBL/GenBank/DDBJ whole genome shotgun (WGS) entry which is preliminary data.</text>
</comment>
<dbReference type="RefSeq" id="WP_341628722.1">
    <property type="nucleotide sequence ID" value="NZ_JBAKBA010000037.1"/>
</dbReference>
<dbReference type="Gene3D" id="3.90.550.10">
    <property type="entry name" value="Spore Coat Polysaccharide Biosynthesis Protein SpsA, Chain A"/>
    <property type="match status" value="2"/>
</dbReference>
<organism evidence="2 3">
    <name type="scientific">Psychromonas arctica</name>
    <dbReference type="NCBI Taxonomy" id="168275"/>
    <lineage>
        <taxon>Bacteria</taxon>
        <taxon>Pseudomonadati</taxon>
        <taxon>Pseudomonadota</taxon>
        <taxon>Gammaproteobacteria</taxon>
        <taxon>Alteromonadales</taxon>
        <taxon>Psychromonadaceae</taxon>
        <taxon>Psychromonas</taxon>
    </lineage>
</organism>
<proteinExistence type="predicted"/>
<sequence>MIVNYLPAGLKNVLKSIPGVHKLYLMLFRCLSPYFNRQYKHWIAKIEPSLWLPVLPEQDLCLSIIVPVYNPPIAFLKACVNSVLEQNYTHWQLVIVNDASTNQQVNRYLESLNANNQQVVVITHEQNKHISAATNTGLEHCHGDYVLLLDHDDLLAPQALNEVASLLNEKPTLQWVYSDEDFVNKKGRRVSPHFKSDWNPYLLEAHNYITHLSVYKRSLLIELGGCRIGFEGAQDYDLALRVAERLQPEQIAHIAKILYHWRVHDGSSSSSNDAKPYTVKAGRNALIEHFQRVGVSCHIEDGNLDNFYHVQYVPTTYPKVSIIIPTRDHKEVLEKCISSVLAKTDYVDFEIIVMDNQSQALDALSYLTEIAVHEKVSVIEHDKPFNYSEINNRAVELASGEVVVLLNNDTEVINRTWLKELVGLAMQPDVGCVGAKLLYPDSSIQHAGIVMGLGGYAAHSHRCLPQGSYGYFNRPHINQVMSGVTGACLAVRKQIYRDVGGLDEGYQVAYNDVDFCLKVMASGYYNVYCAHAELYHYESKTRGDDGDNAEKIKRFEKEKALLLKRWSDEIEMDRYYSSHLTRSAENFSIRTESYKLK</sequence>
<dbReference type="InterPro" id="IPR029044">
    <property type="entry name" value="Nucleotide-diphossugar_trans"/>
</dbReference>
<evidence type="ECO:0000313" key="3">
    <source>
        <dbReference type="Proteomes" id="UP001366060"/>
    </source>
</evidence>
<protein>
    <submittedName>
        <fullName evidence="2">Glycosyltransferase family 2 protein</fullName>
    </submittedName>
</protein>
<feature type="domain" description="Glycosyltransferase 2-like" evidence="1">
    <location>
        <begin position="63"/>
        <end position="223"/>
    </location>
</feature>
<dbReference type="SUPFAM" id="SSF53448">
    <property type="entry name" value="Nucleotide-diphospho-sugar transferases"/>
    <property type="match status" value="2"/>
</dbReference>
<dbReference type="Pfam" id="PF00535">
    <property type="entry name" value="Glycos_transf_2"/>
    <property type="match status" value="2"/>
</dbReference>
<gene>
    <name evidence="2" type="ORF">V6255_14045</name>
</gene>
<dbReference type="Proteomes" id="UP001366060">
    <property type="component" value="Unassembled WGS sequence"/>
</dbReference>
<dbReference type="PANTHER" id="PTHR43179:SF7">
    <property type="entry name" value="RHAMNOSYLTRANSFERASE WBBL"/>
    <property type="match status" value="1"/>
</dbReference>
<name>A0ABU9HEC4_9GAMM</name>
<accession>A0ABU9HEC4</accession>
<dbReference type="CDD" id="cd04186">
    <property type="entry name" value="GT_2_like_c"/>
    <property type="match status" value="1"/>
</dbReference>
<feature type="domain" description="Glycosyltransferase 2-like" evidence="1">
    <location>
        <begin position="321"/>
        <end position="498"/>
    </location>
</feature>
<dbReference type="EMBL" id="JBAKBA010000037">
    <property type="protein sequence ID" value="MEL0660255.1"/>
    <property type="molecule type" value="Genomic_DNA"/>
</dbReference>